<dbReference type="RefSeq" id="XP_004258100.1">
    <property type="nucleotide sequence ID" value="XM_004258052.1"/>
</dbReference>
<dbReference type="KEGG" id="eiv:EIN_153560"/>
<feature type="non-terminal residue" evidence="1">
    <location>
        <position position="51"/>
    </location>
</feature>
<sequence>MSLSKKHLEIPYLINVLLHFNFETARLFEQISHHCGQAMIGVLRNPSTYQV</sequence>
<gene>
    <name evidence="1" type="ORF">EIN_153560</name>
</gene>
<accession>A0A0A1U8V1</accession>
<dbReference type="VEuPathDB" id="AmoebaDB:EIN_153560"/>
<keyword evidence="2" id="KW-1185">Reference proteome</keyword>
<dbReference type="Proteomes" id="UP000014680">
    <property type="component" value="Unassembled WGS sequence"/>
</dbReference>
<dbReference type="GeneID" id="14890220"/>
<reference evidence="1 2" key="1">
    <citation type="submission" date="2012-10" db="EMBL/GenBank/DDBJ databases">
        <authorList>
            <person name="Zafar N."/>
            <person name="Inman J."/>
            <person name="Hall N."/>
            <person name="Lorenzi H."/>
            <person name="Caler E."/>
        </authorList>
    </citation>
    <scope>NUCLEOTIDE SEQUENCE [LARGE SCALE GENOMIC DNA]</scope>
    <source>
        <strain evidence="1 2">IP1</strain>
    </source>
</reference>
<evidence type="ECO:0000313" key="1">
    <source>
        <dbReference type="EMBL" id="ELP91329.1"/>
    </source>
</evidence>
<dbReference type="EMBL" id="KB206474">
    <property type="protein sequence ID" value="ELP91329.1"/>
    <property type="molecule type" value="Genomic_DNA"/>
</dbReference>
<dbReference type="AlphaFoldDB" id="A0A0A1U8V1"/>
<feature type="non-terminal residue" evidence="1">
    <location>
        <position position="1"/>
    </location>
</feature>
<proteinExistence type="predicted"/>
<name>A0A0A1U8V1_ENTIV</name>
<organism evidence="1 2">
    <name type="scientific">Entamoeba invadens IP1</name>
    <dbReference type="NCBI Taxonomy" id="370355"/>
    <lineage>
        <taxon>Eukaryota</taxon>
        <taxon>Amoebozoa</taxon>
        <taxon>Evosea</taxon>
        <taxon>Archamoebae</taxon>
        <taxon>Mastigamoebida</taxon>
        <taxon>Entamoebidae</taxon>
        <taxon>Entamoeba</taxon>
    </lineage>
</organism>
<protein>
    <submittedName>
        <fullName evidence="1">Uncharacterized protein</fullName>
    </submittedName>
</protein>
<evidence type="ECO:0000313" key="2">
    <source>
        <dbReference type="Proteomes" id="UP000014680"/>
    </source>
</evidence>